<name>A0A368XYA1_9BURK</name>
<organism evidence="3 4">
    <name type="scientific">Pseudorhodoferax soli</name>
    <dbReference type="NCBI Taxonomy" id="545864"/>
    <lineage>
        <taxon>Bacteria</taxon>
        <taxon>Pseudomonadati</taxon>
        <taxon>Pseudomonadota</taxon>
        <taxon>Betaproteobacteria</taxon>
        <taxon>Burkholderiales</taxon>
        <taxon>Comamonadaceae</taxon>
    </lineage>
</organism>
<dbReference type="PANTHER" id="PTHR33376">
    <property type="match status" value="1"/>
</dbReference>
<keyword evidence="4" id="KW-1185">Reference proteome</keyword>
<sequence>MPRTALARTGIAAALTLLAIGAQAQTVLKIGYTPAKDSHYWVGATAFCAEIEKNTQARFKCQQFPSSALGGEREQIEAVQLGTQDLVITSTGPVGNFVPEVKIVDIPFLFRDYDHARKVFDGPIGQDLLTKFPPKGMVALVWTENGFRHITNSKRPIVKPDDTKGLKVRTMENKVHMDGYRTFGMLPTPMAFPEVFTALQQGTVDGQENPIPVITSSKFSQVQKHLSLTGHVYSPALLLLSNTVWSKLSEADKRVFLDAAKTSAAAQRKKVDEDDANGVALLESQGMQVVRTVDKAAFQEALKPAYVAYAKEFGADNIKKIQDVK</sequence>
<gene>
    <name evidence="3" type="ORF">DES41_103560</name>
</gene>
<dbReference type="PIRSF" id="PIRSF006470">
    <property type="entry name" value="DctB"/>
    <property type="match status" value="1"/>
</dbReference>
<feature type="chain" id="PRO_5016638268" evidence="2">
    <location>
        <begin position="25"/>
        <end position="325"/>
    </location>
</feature>
<dbReference type="CDD" id="cd13675">
    <property type="entry name" value="PBP2_TRAP_SBP_like_5"/>
    <property type="match status" value="1"/>
</dbReference>
<evidence type="ECO:0000256" key="2">
    <source>
        <dbReference type="SAM" id="SignalP"/>
    </source>
</evidence>
<dbReference type="InterPro" id="IPR004682">
    <property type="entry name" value="TRAP_DctP"/>
</dbReference>
<dbReference type="RefSeq" id="WP_114468325.1">
    <property type="nucleotide sequence ID" value="NZ_QPJK01000003.1"/>
</dbReference>
<dbReference type="GO" id="GO:0055085">
    <property type="term" value="P:transmembrane transport"/>
    <property type="evidence" value="ECO:0007669"/>
    <property type="project" value="InterPro"/>
</dbReference>
<evidence type="ECO:0000313" key="3">
    <source>
        <dbReference type="EMBL" id="RCW72952.1"/>
    </source>
</evidence>
<dbReference type="NCBIfam" id="TIGR00787">
    <property type="entry name" value="dctP"/>
    <property type="match status" value="1"/>
</dbReference>
<dbReference type="InterPro" id="IPR018389">
    <property type="entry name" value="DctP_fam"/>
</dbReference>
<dbReference type="PANTHER" id="PTHR33376:SF2">
    <property type="entry name" value="DICARBOXYLATE-BINDING PERIPLASMIC PROTEIN"/>
    <property type="match status" value="1"/>
</dbReference>
<dbReference type="AlphaFoldDB" id="A0A368XYA1"/>
<evidence type="ECO:0000256" key="1">
    <source>
        <dbReference type="ARBA" id="ARBA00022729"/>
    </source>
</evidence>
<dbReference type="Proteomes" id="UP000252884">
    <property type="component" value="Unassembled WGS sequence"/>
</dbReference>
<protein>
    <submittedName>
        <fullName evidence="3">Tripartite ATP-independent transporter DctP family solute receptor</fullName>
    </submittedName>
</protein>
<accession>A0A368XYA1</accession>
<proteinExistence type="predicted"/>
<keyword evidence="3" id="KW-0675">Receptor</keyword>
<feature type="signal peptide" evidence="2">
    <location>
        <begin position="1"/>
        <end position="24"/>
    </location>
</feature>
<dbReference type="OrthoDB" id="9794826at2"/>
<dbReference type="GO" id="GO:0030288">
    <property type="term" value="C:outer membrane-bounded periplasmic space"/>
    <property type="evidence" value="ECO:0007669"/>
    <property type="project" value="InterPro"/>
</dbReference>
<dbReference type="InterPro" id="IPR038404">
    <property type="entry name" value="TRAP_DctP_sf"/>
</dbReference>
<dbReference type="NCBIfam" id="NF037995">
    <property type="entry name" value="TRAP_S1"/>
    <property type="match status" value="1"/>
</dbReference>
<dbReference type="Gene3D" id="3.40.190.170">
    <property type="entry name" value="Bacterial extracellular solute-binding protein, family 7"/>
    <property type="match status" value="1"/>
</dbReference>
<dbReference type="GO" id="GO:0030246">
    <property type="term" value="F:carbohydrate binding"/>
    <property type="evidence" value="ECO:0007669"/>
    <property type="project" value="TreeGrafter"/>
</dbReference>
<reference evidence="3 4" key="1">
    <citation type="submission" date="2018-07" db="EMBL/GenBank/DDBJ databases">
        <title>Genomic Encyclopedia of Type Strains, Phase IV (KMG-IV): sequencing the most valuable type-strain genomes for metagenomic binning, comparative biology and taxonomic classification.</title>
        <authorList>
            <person name="Goeker M."/>
        </authorList>
    </citation>
    <scope>NUCLEOTIDE SEQUENCE [LARGE SCALE GENOMIC DNA]</scope>
    <source>
        <strain evidence="3 4">DSM 21634</strain>
    </source>
</reference>
<dbReference type="EMBL" id="QPJK01000003">
    <property type="protein sequence ID" value="RCW72952.1"/>
    <property type="molecule type" value="Genomic_DNA"/>
</dbReference>
<comment type="caution">
    <text evidence="3">The sequence shown here is derived from an EMBL/GenBank/DDBJ whole genome shotgun (WGS) entry which is preliminary data.</text>
</comment>
<evidence type="ECO:0000313" key="4">
    <source>
        <dbReference type="Proteomes" id="UP000252884"/>
    </source>
</evidence>
<dbReference type="Pfam" id="PF03480">
    <property type="entry name" value="DctP"/>
    <property type="match status" value="1"/>
</dbReference>
<keyword evidence="1 2" id="KW-0732">Signal</keyword>